<sequence>MTRLFRMNEAQPRVLDETNQGIIGAPEDRPEGRLKVSGQATYAAEVPHENMAHGVLIRATITRGTVTGIDSKAAMGMDGVLGVYALDRFLRNPAQGMSGEAPEQPGARVDYLGQPIGVVVAETFEAARHAAQTIAVSYDETPGAEVDPATASEVEVDHEEHGDLDAVWSEAAATVDKVYHTAAHVAAAMEPHASIAEWDGDRITLHSPLQLIRFNKRELADSLGIPAENVRILAPYIGGGFGSKLGLSPDAVAAAVAARDLGRPVRVVMSRQHVMDSVLRRSETRQRLCLAADADGRLLGLSHEDLVSNLPGEGFSEPTAQATHFLYAGTHRRYRQEVARIHRTPAGSVRAPGEAVGMMGLETAMDELAETLGLDPLELRLRNIPESHPEEDKEFTANSLGECLRRGAEAFGWSERKGPGERAEGDWLIGMGCASAARASSIVASEARVTLTAEGALVETDMTDIGTGTYAILAQIAAEMLGLLPSQVQVRLGDSDLPPAAGSGGSFGALSSGSSVFIACQGIRETIAAKMDGAAEDLTLTEGKARLGNREVPFSDLIDTPLTETGRIESGDTGKTHIAAAFGAHFAEVAVHRWTGEVRVRRFHAEMSAGRILNEKTARSQVIGGVIWGIGTALTEEAAHEPRMGHIVGRDLANYHVPAHLDVPQITVGFVEERADHANPIQAKGIGELGISGAGAAITNAIANACGARVRRFPATPDVVIDAMPLD</sequence>
<dbReference type="RefSeq" id="WP_386804249.1">
    <property type="nucleotide sequence ID" value="NZ_JBHTMU010000023.1"/>
</dbReference>
<proteinExistence type="predicted"/>
<dbReference type="EMBL" id="JBHTMU010000023">
    <property type="protein sequence ID" value="MFD1343357.1"/>
    <property type="molecule type" value="Genomic_DNA"/>
</dbReference>
<accession>A0ABW3ZKE2</accession>
<dbReference type="Proteomes" id="UP001597135">
    <property type="component" value="Unassembled WGS sequence"/>
</dbReference>
<dbReference type="InterPro" id="IPR046867">
    <property type="entry name" value="AldOxase/xan_DH_MoCoBD2"/>
</dbReference>
<dbReference type="InterPro" id="IPR000674">
    <property type="entry name" value="Ald_Oxase/Xan_DH_a/b"/>
</dbReference>
<dbReference type="InterPro" id="IPR008274">
    <property type="entry name" value="AldOxase/xan_DH_MoCoBD1"/>
</dbReference>
<dbReference type="Pfam" id="PF01315">
    <property type="entry name" value="Ald_Xan_dh_C"/>
    <property type="match status" value="1"/>
</dbReference>
<dbReference type="InterPro" id="IPR016208">
    <property type="entry name" value="Ald_Oxase/xanthine_DH-like"/>
</dbReference>
<comment type="caution">
    <text evidence="2">The sequence shown here is derived from an EMBL/GenBank/DDBJ whole genome shotgun (WGS) entry which is preliminary data.</text>
</comment>
<protein>
    <submittedName>
        <fullName evidence="2">Xanthine dehydrogenase family protein molybdopterin-binding subunit</fullName>
    </submittedName>
</protein>
<reference evidence="3" key="1">
    <citation type="journal article" date="2019" name="Int. J. Syst. Evol. Microbiol.">
        <title>The Global Catalogue of Microorganisms (GCM) 10K type strain sequencing project: providing services to taxonomists for standard genome sequencing and annotation.</title>
        <authorList>
            <consortium name="The Broad Institute Genomics Platform"/>
            <consortium name="The Broad Institute Genome Sequencing Center for Infectious Disease"/>
            <person name="Wu L."/>
            <person name="Ma J."/>
        </authorList>
    </citation>
    <scope>NUCLEOTIDE SEQUENCE [LARGE SCALE GENOMIC DNA]</scope>
    <source>
        <strain evidence="3">CCUG 62953</strain>
    </source>
</reference>
<keyword evidence="3" id="KW-1185">Reference proteome</keyword>
<gene>
    <name evidence="2" type="ORF">ACFQ4E_13090</name>
</gene>
<dbReference type="PANTHER" id="PTHR11908:SF123">
    <property type="entry name" value="ALDEHYDE OXIDOREDUCTASE MOLYBDENUM-BINDING SUBUNIT PAOC"/>
    <property type="match status" value="1"/>
</dbReference>
<dbReference type="SUPFAM" id="SSF54665">
    <property type="entry name" value="CO dehydrogenase molybdoprotein N-domain-like"/>
    <property type="match status" value="1"/>
</dbReference>
<dbReference type="SMART" id="SM01008">
    <property type="entry name" value="Ald_Xan_dh_C"/>
    <property type="match status" value="1"/>
</dbReference>
<dbReference type="Pfam" id="PF02738">
    <property type="entry name" value="MoCoBD_1"/>
    <property type="match status" value="1"/>
</dbReference>
<name>A0ABW3ZKE2_9RHOB</name>
<dbReference type="SUPFAM" id="SSF56003">
    <property type="entry name" value="Molybdenum cofactor-binding domain"/>
    <property type="match status" value="1"/>
</dbReference>
<evidence type="ECO:0000313" key="2">
    <source>
        <dbReference type="EMBL" id="MFD1343357.1"/>
    </source>
</evidence>
<feature type="domain" description="Aldehyde oxidase/xanthine dehydrogenase a/b hammerhead" evidence="1">
    <location>
        <begin position="37"/>
        <end position="142"/>
    </location>
</feature>
<dbReference type="Gene3D" id="3.90.1170.50">
    <property type="entry name" value="Aldehyde oxidase/xanthine dehydrogenase, a/b hammerhead"/>
    <property type="match status" value="1"/>
</dbReference>
<dbReference type="Pfam" id="PF20256">
    <property type="entry name" value="MoCoBD_2"/>
    <property type="match status" value="1"/>
</dbReference>
<dbReference type="InterPro" id="IPR036856">
    <property type="entry name" value="Ald_Oxase/Xan_DH_a/b_sf"/>
</dbReference>
<evidence type="ECO:0000313" key="3">
    <source>
        <dbReference type="Proteomes" id="UP001597135"/>
    </source>
</evidence>
<organism evidence="2 3">
    <name type="scientific">Litorisediminicola beolgyonensis</name>
    <dbReference type="NCBI Taxonomy" id="1173614"/>
    <lineage>
        <taxon>Bacteria</taxon>
        <taxon>Pseudomonadati</taxon>
        <taxon>Pseudomonadota</taxon>
        <taxon>Alphaproteobacteria</taxon>
        <taxon>Rhodobacterales</taxon>
        <taxon>Paracoccaceae</taxon>
        <taxon>Litorisediminicola</taxon>
    </lineage>
</organism>
<dbReference type="Gene3D" id="3.30.365.10">
    <property type="entry name" value="Aldehyde oxidase/xanthine dehydrogenase, molybdopterin binding domain"/>
    <property type="match status" value="4"/>
</dbReference>
<dbReference type="InterPro" id="IPR037165">
    <property type="entry name" value="AldOxase/xan_DH_Mopterin-bd_sf"/>
</dbReference>
<evidence type="ECO:0000259" key="1">
    <source>
        <dbReference type="SMART" id="SM01008"/>
    </source>
</evidence>
<dbReference type="PANTHER" id="PTHR11908">
    <property type="entry name" value="XANTHINE DEHYDROGENASE"/>
    <property type="match status" value="1"/>
</dbReference>